<proteinExistence type="predicted"/>
<organism evidence="1 2">
    <name type="scientific">Allacma fusca</name>
    <dbReference type="NCBI Taxonomy" id="39272"/>
    <lineage>
        <taxon>Eukaryota</taxon>
        <taxon>Metazoa</taxon>
        <taxon>Ecdysozoa</taxon>
        <taxon>Arthropoda</taxon>
        <taxon>Hexapoda</taxon>
        <taxon>Collembola</taxon>
        <taxon>Symphypleona</taxon>
        <taxon>Sminthuridae</taxon>
        <taxon>Allacma</taxon>
    </lineage>
</organism>
<protein>
    <submittedName>
        <fullName evidence="1">Uncharacterized protein</fullName>
    </submittedName>
</protein>
<dbReference type="EMBL" id="CAJVCH010066460">
    <property type="protein sequence ID" value="CAG7720017.1"/>
    <property type="molecule type" value="Genomic_DNA"/>
</dbReference>
<reference evidence="1" key="1">
    <citation type="submission" date="2021-06" db="EMBL/GenBank/DDBJ databases">
        <authorList>
            <person name="Hodson N. C."/>
            <person name="Mongue J. A."/>
            <person name="Jaron S. K."/>
        </authorList>
    </citation>
    <scope>NUCLEOTIDE SEQUENCE</scope>
</reference>
<accession>A0A8J2NVF8</accession>
<dbReference type="Proteomes" id="UP000708208">
    <property type="component" value="Unassembled WGS sequence"/>
</dbReference>
<keyword evidence="2" id="KW-1185">Reference proteome</keyword>
<gene>
    <name evidence="1" type="ORF">AFUS01_LOCUS9310</name>
</gene>
<feature type="non-terminal residue" evidence="1">
    <location>
        <position position="1"/>
    </location>
</feature>
<sequence length="13" mass="1437">IPQSAPRNIQISL</sequence>
<evidence type="ECO:0000313" key="2">
    <source>
        <dbReference type="Proteomes" id="UP000708208"/>
    </source>
</evidence>
<comment type="caution">
    <text evidence="1">The sequence shown here is derived from an EMBL/GenBank/DDBJ whole genome shotgun (WGS) entry which is preliminary data.</text>
</comment>
<evidence type="ECO:0000313" key="1">
    <source>
        <dbReference type="EMBL" id="CAG7720017.1"/>
    </source>
</evidence>
<name>A0A8J2NVF8_9HEXA</name>